<dbReference type="RefSeq" id="WP_210654744.1">
    <property type="nucleotide sequence ID" value="NZ_JAGKQQ010000001.1"/>
</dbReference>
<comment type="caution">
    <text evidence="2">The sequence shown here is derived from an EMBL/GenBank/DDBJ whole genome shotgun (WGS) entry which is preliminary data.</text>
</comment>
<accession>A0ABS5BS31</accession>
<gene>
    <name evidence="2" type="ORF">J8F10_14740</name>
</gene>
<keyword evidence="3" id="KW-1185">Reference proteome</keyword>
<protein>
    <submittedName>
        <fullName evidence="2">Uncharacterized protein</fullName>
    </submittedName>
</protein>
<dbReference type="Proteomes" id="UP000676565">
    <property type="component" value="Unassembled WGS sequence"/>
</dbReference>
<evidence type="ECO:0000256" key="1">
    <source>
        <dbReference type="SAM" id="MobiDB-lite"/>
    </source>
</evidence>
<name>A0ABS5BS31_9BACT</name>
<proteinExistence type="predicted"/>
<sequence>MSVARAEDQLAKVLFVEVLMAVAADDSQEDDAFCTPSGASTPLEPAA</sequence>
<reference evidence="2 3" key="1">
    <citation type="submission" date="2021-04" db="EMBL/GenBank/DDBJ databases">
        <authorList>
            <person name="Ivanova A."/>
        </authorList>
    </citation>
    <scope>NUCLEOTIDE SEQUENCE [LARGE SCALE GENOMIC DNA]</scope>
    <source>
        <strain evidence="2 3">G18</strain>
    </source>
</reference>
<feature type="region of interest" description="Disordered" evidence="1">
    <location>
        <begin position="27"/>
        <end position="47"/>
    </location>
</feature>
<evidence type="ECO:0000313" key="2">
    <source>
        <dbReference type="EMBL" id="MBP3956534.1"/>
    </source>
</evidence>
<organism evidence="2 3">
    <name type="scientific">Gemmata palustris</name>
    <dbReference type="NCBI Taxonomy" id="2822762"/>
    <lineage>
        <taxon>Bacteria</taxon>
        <taxon>Pseudomonadati</taxon>
        <taxon>Planctomycetota</taxon>
        <taxon>Planctomycetia</taxon>
        <taxon>Gemmatales</taxon>
        <taxon>Gemmataceae</taxon>
        <taxon>Gemmata</taxon>
    </lineage>
</organism>
<dbReference type="EMBL" id="JAGKQQ010000001">
    <property type="protein sequence ID" value="MBP3956534.1"/>
    <property type="molecule type" value="Genomic_DNA"/>
</dbReference>
<evidence type="ECO:0000313" key="3">
    <source>
        <dbReference type="Proteomes" id="UP000676565"/>
    </source>
</evidence>